<reference evidence="1 2" key="1">
    <citation type="journal article" date="2021" name="Commun. Biol.">
        <title>The genome of Shorea leprosula (Dipterocarpaceae) highlights the ecological relevance of drought in aseasonal tropical rainforests.</title>
        <authorList>
            <person name="Ng K.K.S."/>
            <person name="Kobayashi M.J."/>
            <person name="Fawcett J.A."/>
            <person name="Hatakeyama M."/>
            <person name="Paape T."/>
            <person name="Ng C.H."/>
            <person name="Ang C.C."/>
            <person name="Tnah L.H."/>
            <person name="Lee C.T."/>
            <person name="Nishiyama T."/>
            <person name="Sese J."/>
            <person name="O'Brien M.J."/>
            <person name="Copetti D."/>
            <person name="Mohd Noor M.I."/>
            <person name="Ong R.C."/>
            <person name="Putra M."/>
            <person name="Sireger I.Z."/>
            <person name="Indrioko S."/>
            <person name="Kosugi Y."/>
            <person name="Izuno A."/>
            <person name="Isagi Y."/>
            <person name="Lee S.L."/>
            <person name="Shimizu K.K."/>
        </authorList>
    </citation>
    <scope>NUCLEOTIDE SEQUENCE [LARGE SCALE GENOMIC DNA]</scope>
    <source>
        <strain evidence="1">214</strain>
    </source>
</reference>
<organism evidence="1 2">
    <name type="scientific">Rubroshorea leprosula</name>
    <dbReference type="NCBI Taxonomy" id="152421"/>
    <lineage>
        <taxon>Eukaryota</taxon>
        <taxon>Viridiplantae</taxon>
        <taxon>Streptophyta</taxon>
        <taxon>Embryophyta</taxon>
        <taxon>Tracheophyta</taxon>
        <taxon>Spermatophyta</taxon>
        <taxon>Magnoliopsida</taxon>
        <taxon>eudicotyledons</taxon>
        <taxon>Gunneridae</taxon>
        <taxon>Pentapetalae</taxon>
        <taxon>rosids</taxon>
        <taxon>malvids</taxon>
        <taxon>Malvales</taxon>
        <taxon>Dipterocarpaceae</taxon>
        <taxon>Rubroshorea</taxon>
    </lineage>
</organism>
<proteinExistence type="predicted"/>
<sequence length="63" mass="7159">MLASTSLQFRMAIREKGLPTTKKKTQASVQDSEFAEQNLSVMFEKNLSFATSMRCRSPGQWKT</sequence>
<dbReference type="Proteomes" id="UP001054252">
    <property type="component" value="Unassembled WGS sequence"/>
</dbReference>
<dbReference type="AlphaFoldDB" id="A0AAV5IFG5"/>
<evidence type="ECO:0000313" key="1">
    <source>
        <dbReference type="EMBL" id="GKU96404.1"/>
    </source>
</evidence>
<comment type="caution">
    <text evidence="1">The sequence shown here is derived from an EMBL/GenBank/DDBJ whole genome shotgun (WGS) entry which is preliminary data.</text>
</comment>
<accession>A0AAV5IFG5</accession>
<evidence type="ECO:0000313" key="2">
    <source>
        <dbReference type="Proteomes" id="UP001054252"/>
    </source>
</evidence>
<keyword evidence="2" id="KW-1185">Reference proteome</keyword>
<dbReference type="EMBL" id="BPVZ01000010">
    <property type="protein sequence ID" value="GKU96404.1"/>
    <property type="molecule type" value="Genomic_DNA"/>
</dbReference>
<gene>
    <name evidence="1" type="ORF">SLEP1_g9645</name>
</gene>
<name>A0AAV5IFG5_9ROSI</name>
<protein>
    <submittedName>
        <fullName evidence="1">Uncharacterized protein</fullName>
    </submittedName>
</protein>